<organism evidence="2">
    <name type="scientific">Sesamum radiatum</name>
    <name type="common">Black benniseed</name>
    <dbReference type="NCBI Taxonomy" id="300843"/>
    <lineage>
        <taxon>Eukaryota</taxon>
        <taxon>Viridiplantae</taxon>
        <taxon>Streptophyta</taxon>
        <taxon>Embryophyta</taxon>
        <taxon>Tracheophyta</taxon>
        <taxon>Spermatophyta</taxon>
        <taxon>Magnoliopsida</taxon>
        <taxon>eudicotyledons</taxon>
        <taxon>Gunneridae</taxon>
        <taxon>Pentapetalae</taxon>
        <taxon>asterids</taxon>
        <taxon>lamiids</taxon>
        <taxon>Lamiales</taxon>
        <taxon>Pedaliaceae</taxon>
        <taxon>Sesamum</taxon>
    </lineage>
</organism>
<feature type="compositionally biased region" description="Low complexity" evidence="1">
    <location>
        <begin position="61"/>
        <end position="70"/>
    </location>
</feature>
<protein>
    <submittedName>
        <fullName evidence="2">Uncharacterized protein</fullName>
    </submittedName>
</protein>
<reference evidence="2" key="2">
    <citation type="journal article" date="2024" name="Plant">
        <title>Genomic evolution and insights into agronomic trait innovations of Sesamum species.</title>
        <authorList>
            <person name="Miao H."/>
            <person name="Wang L."/>
            <person name="Qu L."/>
            <person name="Liu H."/>
            <person name="Sun Y."/>
            <person name="Le M."/>
            <person name="Wang Q."/>
            <person name="Wei S."/>
            <person name="Zheng Y."/>
            <person name="Lin W."/>
            <person name="Duan Y."/>
            <person name="Cao H."/>
            <person name="Xiong S."/>
            <person name="Wang X."/>
            <person name="Wei L."/>
            <person name="Li C."/>
            <person name="Ma Q."/>
            <person name="Ju M."/>
            <person name="Zhao R."/>
            <person name="Li G."/>
            <person name="Mu C."/>
            <person name="Tian Q."/>
            <person name="Mei H."/>
            <person name="Zhang T."/>
            <person name="Gao T."/>
            <person name="Zhang H."/>
        </authorList>
    </citation>
    <scope>NUCLEOTIDE SEQUENCE</scope>
    <source>
        <strain evidence="2">G02</strain>
    </source>
</reference>
<sequence>MAAIRFRHSVATSSSNETIGVVTRSMSKKTYFEVTFHETIEKDILHLGGINEDDGDLKDNSSSSTPRSTSSVALVMVTNTMALEEQIANLTRAIEDLAKHVQEQYSQISKLINKIDDADASYVARNKVRHMTKLRRL</sequence>
<feature type="region of interest" description="Disordered" evidence="1">
    <location>
        <begin position="51"/>
        <end position="70"/>
    </location>
</feature>
<comment type="caution">
    <text evidence="2">The sequence shown here is derived from an EMBL/GenBank/DDBJ whole genome shotgun (WGS) entry which is preliminary data.</text>
</comment>
<evidence type="ECO:0000256" key="1">
    <source>
        <dbReference type="SAM" id="MobiDB-lite"/>
    </source>
</evidence>
<reference evidence="2" key="1">
    <citation type="submission" date="2020-06" db="EMBL/GenBank/DDBJ databases">
        <authorList>
            <person name="Li T."/>
            <person name="Hu X."/>
            <person name="Zhang T."/>
            <person name="Song X."/>
            <person name="Zhang H."/>
            <person name="Dai N."/>
            <person name="Sheng W."/>
            <person name="Hou X."/>
            <person name="Wei L."/>
        </authorList>
    </citation>
    <scope>NUCLEOTIDE SEQUENCE</scope>
    <source>
        <strain evidence="2">G02</strain>
        <tissue evidence="2">Leaf</tissue>
    </source>
</reference>
<evidence type="ECO:0000313" key="2">
    <source>
        <dbReference type="EMBL" id="KAL0413594.1"/>
    </source>
</evidence>
<name>A0AAW2U9M8_SESRA</name>
<accession>A0AAW2U9M8</accession>
<gene>
    <name evidence="2" type="ORF">Sradi_1561100</name>
</gene>
<proteinExistence type="predicted"/>
<dbReference type="AlphaFoldDB" id="A0AAW2U9M8"/>
<dbReference type="EMBL" id="JACGWJ010000006">
    <property type="protein sequence ID" value="KAL0413594.1"/>
    <property type="molecule type" value="Genomic_DNA"/>
</dbReference>